<dbReference type="Proteomes" id="UP000789845">
    <property type="component" value="Unassembled WGS sequence"/>
</dbReference>
<comment type="caution">
    <text evidence="4">The sequence shown here is derived from an EMBL/GenBank/DDBJ whole genome shotgun (WGS) entry which is preliminary data.</text>
</comment>
<dbReference type="SUPFAM" id="SSF55874">
    <property type="entry name" value="ATPase domain of HSP90 chaperone/DNA topoisomerase II/histidine kinase"/>
    <property type="match status" value="1"/>
</dbReference>
<keyword evidence="1" id="KW-0472">Membrane</keyword>
<dbReference type="InterPro" id="IPR036890">
    <property type="entry name" value="HATPase_C_sf"/>
</dbReference>
<reference evidence="4" key="1">
    <citation type="submission" date="2021-10" db="EMBL/GenBank/DDBJ databases">
        <authorList>
            <person name="Criscuolo A."/>
        </authorList>
    </citation>
    <scope>NUCLEOTIDE SEQUENCE</scope>
    <source>
        <strain evidence="4">CIP111885</strain>
    </source>
</reference>
<dbReference type="GO" id="GO:0042802">
    <property type="term" value="F:identical protein binding"/>
    <property type="evidence" value="ECO:0007669"/>
    <property type="project" value="TreeGrafter"/>
</dbReference>
<evidence type="ECO:0000256" key="1">
    <source>
        <dbReference type="SAM" id="Phobius"/>
    </source>
</evidence>
<dbReference type="InterPro" id="IPR003594">
    <property type="entry name" value="HATPase_dom"/>
</dbReference>
<dbReference type="AlphaFoldDB" id="A0A9C7G765"/>
<dbReference type="PANTHER" id="PTHR40448:SF1">
    <property type="entry name" value="TWO-COMPONENT SENSOR HISTIDINE KINASE"/>
    <property type="match status" value="1"/>
</dbReference>
<evidence type="ECO:0000313" key="5">
    <source>
        <dbReference type="Proteomes" id="UP000789845"/>
    </source>
</evidence>
<proteinExistence type="predicted"/>
<evidence type="ECO:0000313" key="4">
    <source>
        <dbReference type="EMBL" id="CAG9606925.1"/>
    </source>
</evidence>
<dbReference type="EMBL" id="CAKJTG010000003">
    <property type="protein sequence ID" value="CAG9606925.1"/>
    <property type="molecule type" value="Genomic_DNA"/>
</dbReference>
<keyword evidence="5" id="KW-1185">Reference proteome</keyword>
<feature type="domain" description="Histidine kinase/HSP90-like ATPase" evidence="2">
    <location>
        <begin position="213"/>
        <end position="319"/>
    </location>
</feature>
<dbReference type="Gene3D" id="1.10.287.130">
    <property type="match status" value="1"/>
</dbReference>
<dbReference type="RefSeq" id="WP_230495201.1">
    <property type="nucleotide sequence ID" value="NZ_CAKJTG010000003.1"/>
</dbReference>
<dbReference type="Gene3D" id="3.30.565.10">
    <property type="entry name" value="Histidine kinase-like ATPase, C-terminal domain"/>
    <property type="match status" value="1"/>
</dbReference>
<protein>
    <recommendedName>
        <fullName evidence="6">GHKL domain-containing protein</fullName>
    </recommendedName>
</protein>
<feature type="transmembrane region" description="Helical" evidence="1">
    <location>
        <begin position="20"/>
        <end position="43"/>
    </location>
</feature>
<organism evidence="4 5">
    <name type="scientific">Pseudoneobacillus rhizosphaerae</name>
    <dbReference type="NCBI Taxonomy" id="2880968"/>
    <lineage>
        <taxon>Bacteria</taxon>
        <taxon>Bacillati</taxon>
        <taxon>Bacillota</taxon>
        <taxon>Bacilli</taxon>
        <taxon>Bacillales</taxon>
        <taxon>Bacillaceae</taxon>
        <taxon>Pseudoneobacillus</taxon>
    </lineage>
</organism>
<accession>A0A9C7G765</accession>
<feature type="transmembrane region" description="Helical" evidence="1">
    <location>
        <begin position="55"/>
        <end position="74"/>
    </location>
</feature>
<name>A0A9C7G765_9BACI</name>
<evidence type="ECO:0008006" key="6">
    <source>
        <dbReference type="Google" id="ProtNLM"/>
    </source>
</evidence>
<feature type="domain" description="SpoOB alpha-helical" evidence="3">
    <location>
        <begin position="116"/>
        <end position="167"/>
    </location>
</feature>
<dbReference type="Pfam" id="PF02518">
    <property type="entry name" value="HATPase_c"/>
    <property type="match status" value="1"/>
</dbReference>
<keyword evidence="1" id="KW-0812">Transmembrane</keyword>
<evidence type="ECO:0000259" key="3">
    <source>
        <dbReference type="Pfam" id="PF14689"/>
    </source>
</evidence>
<keyword evidence="1" id="KW-1133">Transmembrane helix</keyword>
<sequence>MDKLKIYWLAPGLFGFFHLHVLFGHILPFYLTILIVSGMVYYLNRTVFVQIATLGIEWNMFLFGLQVLVMFISIGGLPKWISFLPMLLFIGLEFVRNAWANRVTELTKNSSEHDAQLEQINETFRVVRSERHDFLKHISAIHFMLDNNKPNDAKHYLDELVESYEETNLSIKGESGVVASVLHQAYLRARKSGIEVIYDLDLPLSTLPLSDQKIVTLIGNLLSNSLDACEEWQVLRRKPSTVIVEFYKRSGLYILLCKNNSLPIPVKIVDELFSSYGKTTKGGAHEGLGTKIIKDIVEEHQGFLDFVHKGEEFEVKIKVPAIR</sequence>
<dbReference type="InterPro" id="IPR039506">
    <property type="entry name" value="SPOB_a"/>
</dbReference>
<dbReference type="PANTHER" id="PTHR40448">
    <property type="entry name" value="TWO-COMPONENT SENSOR HISTIDINE KINASE"/>
    <property type="match status" value="1"/>
</dbReference>
<gene>
    <name evidence="4" type="ORF">NEOCIP111885_00613</name>
</gene>
<evidence type="ECO:0000259" key="2">
    <source>
        <dbReference type="Pfam" id="PF02518"/>
    </source>
</evidence>
<dbReference type="Pfam" id="PF14689">
    <property type="entry name" value="SPOB_a"/>
    <property type="match status" value="1"/>
</dbReference>